<dbReference type="InterPro" id="IPR015631">
    <property type="entry name" value="CD2/SLAM_rcpt"/>
</dbReference>
<evidence type="ECO:0000256" key="4">
    <source>
        <dbReference type="ARBA" id="ARBA00023180"/>
    </source>
</evidence>
<dbReference type="AlphaFoldDB" id="A0ABD1KCF4"/>
<keyword evidence="4" id="KW-0325">Glycoprotein</keyword>
<keyword evidence="5" id="KW-0812">Transmembrane</keyword>
<proteinExistence type="predicted"/>
<gene>
    <name evidence="6" type="ORF">ACEWY4_005981</name>
</gene>
<reference evidence="6 7" key="1">
    <citation type="submission" date="2024-09" db="EMBL/GenBank/DDBJ databases">
        <title>A chromosome-level genome assembly of Gray's grenadier anchovy, Coilia grayii.</title>
        <authorList>
            <person name="Fu Z."/>
        </authorList>
    </citation>
    <scope>NUCLEOTIDE SEQUENCE [LARGE SCALE GENOMIC DNA]</scope>
    <source>
        <strain evidence="6">G4</strain>
        <tissue evidence="6">Muscle</tissue>
    </source>
</reference>
<dbReference type="PANTHER" id="PTHR12080">
    <property type="entry name" value="SIGNALING LYMPHOCYTIC ACTIVATION MOLECULE"/>
    <property type="match status" value="1"/>
</dbReference>
<keyword evidence="2" id="KW-0732">Signal</keyword>
<evidence type="ECO:0000256" key="5">
    <source>
        <dbReference type="SAM" id="Phobius"/>
    </source>
</evidence>
<dbReference type="PANTHER" id="PTHR12080:SF56">
    <property type="entry name" value="NATURAL KILLER CELL RECEPTOR 2B4"/>
    <property type="match status" value="1"/>
</dbReference>
<evidence type="ECO:0000313" key="7">
    <source>
        <dbReference type="Proteomes" id="UP001591681"/>
    </source>
</evidence>
<comment type="subcellular location">
    <subcellularLocation>
        <location evidence="1">Membrane</location>
    </subcellularLocation>
</comment>
<name>A0ABD1KCF4_9TELE</name>
<evidence type="ECO:0008006" key="8">
    <source>
        <dbReference type="Google" id="ProtNLM"/>
    </source>
</evidence>
<keyword evidence="5" id="KW-1133">Transmembrane helix</keyword>
<dbReference type="InterPro" id="IPR013783">
    <property type="entry name" value="Ig-like_fold"/>
</dbReference>
<keyword evidence="7" id="KW-1185">Reference proteome</keyword>
<evidence type="ECO:0000256" key="3">
    <source>
        <dbReference type="ARBA" id="ARBA00023136"/>
    </source>
</evidence>
<sequence length="204" mass="22425">MEYGPRRPLFVNPGYEGLTDFEVKTFSLLLKNLQKKHSGVYTAEKNEEGKPKKIVAIYNLIVMDHAASPNLTVVSNWSSSDSCNVTLRCTGPHESLNSSCYSTLNSTFCSQEEGGRFLSITFNLTTVSCNHSNVLSWSQTTTDLTVVCCFYTVSVISDGLAPPTEDSSCVLRAVRLSAVLVVMVTVIIAVNIRQKLRANTQKSE</sequence>
<evidence type="ECO:0000313" key="6">
    <source>
        <dbReference type="EMBL" id="KAL2096774.1"/>
    </source>
</evidence>
<comment type="caution">
    <text evidence="6">The sequence shown here is derived from an EMBL/GenBank/DDBJ whole genome shotgun (WGS) entry which is preliminary data.</text>
</comment>
<evidence type="ECO:0000256" key="1">
    <source>
        <dbReference type="ARBA" id="ARBA00004370"/>
    </source>
</evidence>
<keyword evidence="3 5" id="KW-0472">Membrane</keyword>
<dbReference type="GO" id="GO:0016020">
    <property type="term" value="C:membrane"/>
    <property type="evidence" value="ECO:0007669"/>
    <property type="project" value="UniProtKB-SubCell"/>
</dbReference>
<protein>
    <recommendedName>
        <fullName evidence="8">Immunoglobulin V-set domain-containing protein</fullName>
    </recommendedName>
</protein>
<dbReference type="Proteomes" id="UP001591681">
    <property type="component" value="Unassembled WGS sequence"/>
</dbReference>
<accession>A0ABD1KCF4</accession>
<dbReference type="EMBL" id="JBHFQA010000006">
    <property type="protein sequence ID" value="KAL2096774.1"/>
    <property type="molecule type" value="Genomic_DNA"/>
</dbReference>
<organism evidence="6 7">
    <name type="scientific">Coilia grayii</name>
    <name type="common">Gray's grenadier anchovy</name>
    <dbReference type="NCBI Taxonomy" id="363190"/>
    <lineage>
        <taxon>Eukaryota</taxon>
        <taxon>Metazoa</taxon>
        <taxon>Chordata</taxon>
        <taxon>Craniata</taxon>
        <taxon>Vertebrata</taxon>
        <taxon>Euteleostomi</taxon>
        <taxon>Actinopterygii</taxon>
        <taxon>Neopterygii</taxon>
        <taxon>Teleostei</taxon>
        <taxon>Clupei</taxon>
        <taxon>Clupeiformes</taxon>
        <taxon>Clupeoidei</taxon>
        <taxon>Engraulidae</taxon>
        <taxon>Coilinae</taxon>
        <taxon>Coilia</taxon>
    </lineage>
</organism>
<feature type="transmembrane region" description="Helical" evidence="5">
    <location>
        <begin position="173"/>
        <end position="192"/>
    </location>
</feature>
<dbReference type="Gene3D" id="2.60.40.10">
    <property type="entry name" value="Immunoglobulins"/>
    <property type="match status" value="1"/>
</dbReference>
<evidence type="ECO:0000256" key="2">
    <source>
        <dbReference type="ARBA" id="ARBA00022729"/>
    </source>
</evidence>